<dbReference type="Pfam" id="PF02518">
    <property type="entry name" value="HATPase_c"/>
    <property type="match status" value="1"/>
</dbReference>
<keyword evidence="5" id="KW-0902">Two-component regulatory system</keyword>
<keyword evidence="4" id="KW-0418">Kinase</keyword>
<evidence type="ECO:0000256" key="7">
    <source>
        <dbReference type="SAM" id="Phobius"/>
    </source>
</evidence>
<dbReference type="PROSITE" id="PS50109">
    <property type="entry name" value="HIS_KIN"/>
    <property type="match status" value="1"/>
</dbReference>
<feature type="domain" description="Histidine kinase" evidence="8">
    <location>
        <begin position="376"/>
        <end position="549"/>
    </location>
</feature>
<dbReference type="InterPro" id="IPR036890">
    <property type="entry name" value="HATPase_C_sf"/>
</dbReference>
<dbReference type="SUPFAM" id="SSF47384">
    <property type="entry name" value="Homodimeric domain of signal transducing histidine kinase"/>
    <property type="match status" value="1"/>
</dbReference>
<keyword evidence="3" id="KW-0597">Phosphoprotein</keyword>
<feature type="coiled-coil region" evidence="6">
    <location>
        <begin position="208"/>
        <end position="238"/>
    </location>
</feature>
<keyword evidence="7" id="KW-1133">Transmembrane helix</keyword>
<dbReference type="Gene3D" id="1.10.287.130">
    <property type="match status" value="1"/>
</dbReference>
<dbReference type="EMBL" id="JACJQL010000010">
    <property type="protein sequence ID" value="MBD2251472.1"/>
    <property type="molecule type" value="Genomic_DNA"/>
</dbReference>
<dbReference type="Proteomes" id="UP000621307">
    <property type="component" value="Unassembled WGS sequence"/>
</dbReference>
<gene>
    <name evidence="9" type="ORF">H6G14_09135</name>
</gene>
<dbReference type="InterPro" id="IPR003594">
    <property type="entry name" value="HATPase_dom"/>
</dbReference>
<evidence type="ECO:0000256" key="4">
    <source>
        <dbReference type="ARBA" id="ARBA00022777"/>
    </source>
</evidence>
<dbReference type="PRINTS" id="PR00344">
    <property type="entry name" value="BCTRLSENSOR"/>
</dbReference>
<evidence type="ECO:0000259" key="8">
    <source>
        <dbReference type="PROSITE" id="PS50109"/>
    </source>
</evidence>
<dbReference type="PANTHER" id="PTHR43065:SF48">
    <property type="entry name" value="HISTIDINE KINASE"/>
    <property type="match status" value="1"/>
</dbReference>
<evidence type="ECO:0000256" key="1">
    <source>
        <dbReference type="ARBA" id="ARBA00000085"/>
    </source>
</evidence>
<keyword evidence="7" id="KW-0472">Membrane</keyword>
<evidence type="ECO:0000313" key="10">
    <source>
        <dbReference type="Proteomes" id="UP000621307"/>
    </source>
</evidence>
<dbReference type="PANTHER" id="PTHR43065">
    <property type="entry name" value="SENSOR HISTIDINE KINASE"/>
    <property type="match status" value="1"/>
</dbReference>
<proteinExistence type="predicted"/>
<evidence type="ECO:0000256" key="6">
    <source>
        <dbReference type="SAM" id="Coils"/>
    </source>
</evidence>
<keyword evidence="10" id="KW-1185">Reference proteome</keyword>
<keyword evidence="4" id="KW-0808">Transferase</keyword>
<dbReference type="SMART" id="SM00387">
    <property type="entry name" value="HATPase_c"/>
    <property type="match status" value="1"/>
</dbReference>
<evidence type="ECO:0000256" key="5">
    <source>
        <dbReference type="ARBA" id="ARBA00023012"/>
    </source>
</evidence>
<dbReference type="Gene3D" id="3.30.565.10">
    <property type="entry name" value="Histidine kinase-like ATPase, C-terminal domain"/>
    <property type="match status" value="1"/>
</dbReference>
<feature type="transmembrane region" description="Helical" evidence="7">
    <location>
        <begin position="28"/>
        <end position="49"/>
    </location>
</feature>
<comment type="catalytic activity">
    <reaction evidence="1">
        <text>ATP + protein L-histidine = ADP + protein N-phospho-L-histidine.</text>
        <dbReference type="EC" id="2.7.13.3"/>
    </reaction>
</comment>
<dbReference type="EC" id="2.7.13.3" evidence="2"/>
<protein>
    <recommendedName>
        <fullName evidence="2">histidine kinase</fullName>
        <ecNumber evidence="2">2.7.13.3</ecNumber>
    </recommendedName>
</protein>
<dbReference type="CDD" id="cd00082">
    <property type="entry name" value="HisKA"/>
    <property type="match status" value="1"/>
</dbReference>
<keyword evidence="7" id="KW-0812">Transmembrane</keyword>
<evidence type="ECO:0000256" key="2">
    <source>
        <dbReference type="ARBA" id="ARBA00012438"/>
    </source>
</evidence>
<name>A0ABR8BBK0_9NOSO</name>
<accession>A0ABR8BBK0</accession>
<dbReference type="InterPro" id="IPR003661">
    <property type="entry name" value="HisK_dim/P_dom"/>
</dbReference>
<reference evidence="9 10" key="1">
    <citation type="journal article" date="2020" name="ISME J.">
        <title>Comparative genomics reveals insights into cyanobacterial evolution and habitat adaptation.</title>
        <authorList>
            <person name="Chen M.Y."/>
            <person name="Teng W.K."/>
            <person name="Zhao L."/>
            <person name="Hu C.X."/>
            <person name="Zhou Y.K."/>
            <person name="Han B.P."/>
            <person name="Song L.R."/>
            <person name="Shu W.S."/>
        </authorList>
    </citation>
    <scope>NUCLEOTIDE SEQUENCE [LARGE SCALE GENOMIC DNA]</scope>
    <source>
        <strain evidence="9 10">FACHB-3921</strain>
    </source>
</reference>
<dbReference type="SUPFAM" id="SSF55874">
    <property type="entry name" value="ATPase domain of HSP90 chaperone/DNA topoisomerase II/histidine kinase"/>
    <property type="match status" value="1"/>
</dbReference>
<dbReference type="InterPro" id="IPR004358">
    <property type="entry name" value="Sig_transdc_His_kin-like_C"/>
</dbReference>
<evidence type="ECO:0000256" key="3">
    <source>
        <dbReference type="ARBA" id="ARBA00022553"/>
    </source>
</evidence>
<dbReference type="InterPro" id="IPR036097">
    <property type="entry name" value="HisK_dim/P_sf"/>
</dbReference>
<keyword evidence="6" id="KW-0175">Coiled coil</keyword>
<dbReference type="InterPro" id="IPR005467">
    <property type="entry name" value="His_kinase_dom"/>
</dbReference>
<sequence length="549" mass="61471">MTLMLLNRFCLSLNADFTKVLVKRKPQLSTWSILLSAIIIAIASAATIYELNQLAERSNDNRLLLTRLKEQVSRLNALEWEGISKGEIDEDLTEELAENQQSTDIILQQLRQIKPQKNLDNIFALHTSYQQAIDNALQLVAQGKTKEAINVDANGIDEIYDDLYAEVTTLEQVYVAQKQQTRQFADIGTTFCLVLAGVIIGTLSYKYSKSLLNKNQQLEAAFQELKQTQDQLIQQEKMAALGQLVAGVAHEINNPLGIIQASANNTEQALQAALSELPSLHQRLNTQEQESFFQLINQALKNQPGAGFQGDRSLKRKITAHLQEHNIGNARDIADLLIDMGIAEDWESLLPMLQGDHGEWALQFAYDLSCCFSNNQMILNAVDRSAKIVFALKSYSHFDQSGKKQLMQVTTGLETTIAIYQNQLKRNIHVIRDYQDVPDIWGYPDELIQVWTNLIFNAIQAMESGGTLTITTRQQEEYVEVSITDTGLGVPPEVQQKIFDAFFTTKPAGEGSGLGLHICKKIIDKHQGQIKMESNPGHTQFSVCLPILV</sequence>
<comment type="caution">
    <text evidence="9">The sequence shown here is derived from an EMBL/GenBank/DDBJ whole genome shotgun (WGS) entry which is preliminary data.</text>
</comment>
<evidence type="ECO:0000313" key="9">
    <source>
        <dbReference type="EMBL" id="MBD2251472.1"/>
    </source>
</evidence>
<organism evidence="9 10">
    <name type="scientific">Nostoc parmelioides FACHB-3921</name>
    <dbReference type="NCBI Taxonomy" id="2692909"/>
    <lineage>
        <taxon>Bacteria</taxon>
        <taxon>Bacillati</taxon>
        <taxon>Cyanobacteriota</taxon>
        <taxon>Cyanophyceae</taxon>
        <taxon>Nostocales</taxon>
        <taxon>Nostocaceae</taxon>
        <taxon>Nostoc</taxon>
    </lineage>
</organism>